<evidence type="ECO:0000313" key="2">
    <source>
        <dbReference type="EMBL" id="QPJ62032.1"/>
    </source>
</evidence>
<protein>
    <submittedName>
        <fullName evidence="2">Uncharacterized protein</fullName>
    </submittedName>
</protein>
<dbReference type="KEGG" id="nli:G3M70_09165"/>
<keyword evidence="1" id="KW-0812">Transmembrane</keyword>
<name>A0A7T0BWZ3_9BACT</name>
<reference evidence="2 3" key="1">
    <citation type="submission" date="2020-02" db="EMBL/GenBank/DDBJ databases">
        <title>Genomic and physiological characterization of two novel Nitrospinaceae genera.</title>
        <authorList>
            <person name="Mueller A.J."/>
            <person name="Jung M.-Y."/>
            <person name="Strachan C.R."/>
            <person name="Herbold C.W."/>
            <person name="Kirkegaard R.H."/>
            <person name="Daims H."/>
        </authorList>
    </citation>
    <scope>NUCLEOTIDE SEQUENCE [LARGE SCALE GENOMIC DNA]</scope>
    <source>
        <strain evidence="2">EB</strain>
    </source>
</reference>
<evidence type="ECO:0000313" key="3">
    <source>
        <dbReference type="Proteomes" id="UP000594688"/>
    </source>
</evidence>
<gene>
    <name evidence="2" type="ORF">G3M70_09165</name>
</gene>
<keyword evidence="1" id="KW-0472">Membrane</keyword>
<keyword evidence="1" id="KW-1133">Transmembrane helix</keyword>
<sequence length="65" mass="7385">MKKTLLLILMVIIALIIDGMLTYDIFDFREETEGGWLLFLLGVFLLSVIILVDSPTNDVDKDNPE</sequence>
<dbReference type="AlphaFoldDB" id="A0A7T0BWZ3"/>
<organism evidence="2 3">
    <name type="scientific">Candidatus Nitronauta litoralis</name>
    <dbReference type="NCBI Taxonomy" id="2705533"/>
    <lineage>
        <taxon>Bacteria</taxon>
        <taxon>Pseudomonadati</taxon>
        <taxon>Nitrospinota/Tectimicrobiota group</taxon>
        <taxon>Nitrospinota</taxon>
        <taxon>Nitrospinia</taxon>
        <taxon>Nitrospinales</taxon>
        <taxon>Nitrospinaceae</taxon>
        <taxon>Candidatus Nitronauta</taxon>
    </lineage>
</organism>
<dbReference type="Proteomes" id="UP000594688">
    <property type="component" value="Chromosome"/>
</dbReference>
<proteinExistence type="predicted"/>
<evidence type="ECO:0000256" key="1">
    <source>
        <dbReference type="SAM" id="Phobius"/>
    </source>
</evidence>
<dbReference type="EMBL" id="CP048685">
    <property type="protein sequence ID" value="QPJ62032.1"/>
    <property type="molecule type" value="Genomic_DNA"/>
</dbReference>
<accession>A0A7T0BWZ3</accession>
<feature type="transmembrane region" description="Helical" evidence="1">
    <location>
        <begin position="35"/>
        <end position="52"/>
    </location>
</feature>